<dbReference type="PANTHER" id="PTHR13348">
    <property type="entry name" value="RIBONUCLEASE P SUBUNIT P29"/>
    <property type="match status" value="1"/>
</dbReference>
<dbReference type="InterPro" id="IPR036980">
    <property type="entry name" value="RNase_P/MRP_Rpp29_sf"/>
</dbReference>
<dbReference type="AlphaFoldDB" id="A0A6F9DNP1"/>
<comment type="subunit">
    <text evidence="5">Component of nuclear RNase P and RNase MRP ribonucleoproteins. RNase P consists of a catalytic RNA moiety and 10 different protein chains; POP1, POP4, POP5, POP7, RPP14, RPP21, RPP25, RPP30, RPP38 and RPP40. Within the RNase P complex, POP1, POP7 and RPP25 form the 'finger' subcomplex, POP5, RPP14, RPP40 and homodimeric RPP30 form the 'palm' subcomplex, and RPP21, POP4 and RPP38 form the 'wrist' subcomplex. All subunits of the RNase P complex interact with the catalytic RNA. Several subunits of RNase P are also part of the RNase MRP complex. RNase MRP consists of a catalytic RNA moiety and about 8 protein subunits; POP1, POP7, RPP25, RPP30, RPP38, RPP40 and possibly also POP4 and POP5.</text>
</comment>
<comment type="function">
    <text evidence="1">Component of ribonuclease P, a ribonucleoprotein complex that generates mature tRNA molecules by cleaving their 5'-ends.</text>
</comment>
<comment type="subcellular location">
    <subcellularLocation>
        <location evidence="2">Nucleus</location>
    </subcellularLocation>
</comment>
<dbReference type="GO" id="GO:0005634">
    <property type="term" value="C:nucleus"/>
    <property type="evidence" value="ECO:0007669"/>
    <property type="project" value="UniProtKB-SubCell"/>
</dbReference>
<dbReference type="SUPFAM" id="SSF101744">
    <property type="entry name" value="Rof/RNase P subunit-like"/>
    <property type="match status" value="1"/>
</dbReference>
<reference evidence="6" key="1">
    <citation type="submission" date="2020-04" db="EMBL/GenBank/DDBJ databases">
        <authorList>
            <person name="Neveu A P."/>
        </authorList>
    </citation>
    <scope>NUCLEOTIDE SEQUENCE</scope>
    <source>
        <tissue evidence="6">Whole embryo</tissue>
    </source>
</reference>
<dbReference type="SMART" id="SM00538">
    <property type="entry name" value="POP4"/>
    <property type="match status" value="1"/>
</dbReference>
<dbReference type="InterPro" id="IPR002730">
    <property type="entry name" value="Rpp29/RNP1"/>
</dbReference>
<evidence type="ECO:0000256" key="3">
    <source>
        <dbReference type="ARBA" id="ARBA00006181"/>
    </source>
</evidence>
<dbReference type="EMBL" id="LR789182">
    <property type="protein sequence ID" value="CAB3265044.1"/>
    <property type="molecule type" value="mRNA"/>
</dbReference>
<name>A0A6F9DNP1_9ASCI</name>
<evidence type="ECO:0000256" key="2">
    <source>
        <dbReference type="ARBA" id="ARBA00004123"/>
    </source>
</evidence>
<protein>
    <recommendedName>
        <fullName evidence="4">Ribonuclease P protein subunit p29</fullName>
    </recommendedName>
</protein>
<sequence>MAKEQERFVESLVNKTIPNFSDKKKDKLLKQLNVKPIMLKSESNSTFLKQKKKSKRKRLGKVIPSRPATIKNCKYKDFGSLRELWMGYIKELLPHNVGKNDEKVIQDLLLKADYHGANIKVVQAKCKDQEGIFGTVLTESKNIFQLITMDDKVVKIPKTNTIFEVQHPDLQITMFGDQFCLRPAHRLTKKFKNYIPAMHLV</sequence>
<dbReference type="GO" id="GO:0030677">
    <property type="term" value="C:ribonuclease P complex"/>
    <property type="evidence" value="ECO:0007669"/>
    <property type="project" value="InterPro"/>
</dbReference>
<evidence type="ECO:0000256" key="4">
    <source>
        <dbReference type="ARBA" id="ARBA00016225"/>
    </source>
</evidence>
<dbReference type="Pfam" id="PF01868">
    <property type="entry name" value="RNase_P-MRP_p29"/>
    <property type="match status" value="1"/>
</dbReference>
<dbReference type="InterPro" id="IPR023534">
    <property type="entry name" value="Rof/RNase_P-like"/>
</dbReference>
<proteinExistence type="evidence at transcript level"/>
<dbReference type="GO" id="GO:0001682">
    <property type="term" value="P:tRNA 5'-leader removal"/>
    <property type="evidence" value="ECO:0007669"/>
    <property type="project" value="InterPro"/>
</dbReference>
<dbReference type="InterPro" id="IPR016848">
    <property type="entry name" value="RNase_P/MRP_Rpp29-subunit"/>
</dbReference>
<comment type="similarity">
    <text evidence="3">Belongs to the eukaryotic/archaeal RNase P protein component 1 family.</text>
</comment>
<evidence type="ECO:0000313" key="6">
    <source>
        <dbReference type="EMBL" id="CAB3265044.1"/>
    </source>
</evidence>
<dbReference type="GO" id="GO:0033204">
    <property type="term" value="F:ribonuclease P RNA binding"/>
    <property type="evidence" value="ECO:0007669"/>
    <property type="project" value="InterPro"/>
</dbReference>
<dbReference type="PANTHER" id="PTHR13348:SF0">
    <property type="entry name" value="RIBONUCLEASE P PROTEIN SUBUNIT P29"/>
    <property type="match status" value="1"/>
</dbReference>
<accession>A0A6F9DNP1</accession>
<organism evidence="6">
    <name type="scientific">Phallusia mammillata</name>
    <dbReference type="NCBI Taxonomy" id="59560"/>
    <lineage>
        <taxon>Eukaryota</taxon>
        <taxon>Metazoa</taxon>
        <taxon>Chordata</taxon>
        <taxon>Tunicata</taxon>
        <taxon>Ascidiacea</taxon>
        <taxon>Phlebobranchia</taxon>
        <taxon>Ascidiidae</taxon>
        <taxon>Phallusia</taxon>
    </lineage>
</organism>
<dbReference type="GO" id="GO:0006364">
    <property type="term" value="P:rRNA processing"/>
    <property type="evidence" value="ECO:0007669"/>
    <property type="project" value="TreeGrafter"/>
</dbReference>
<evidence type="ECO:0000256" key="1">
    <source>
        <dbReference type="ARBA" id="ARBA00002435"/>
    </source>
</evidence>
<dbReference type="GO" id="GO:0000172">
    <property type="term" value="C:ribonuclease MRP complex"/>
    <property type="evidence" value="ECO:0007669"/>
    <property type="project" value="InterPro"/>
</dbReference>
<evidence type="ECO:0000256" key="5">
    <source>
        <dbReference type="ARBA" id="ARBA00046486"/>
    </source>
</evidence>
<dbReference type="Gene3D" id="2.30.30.210">
    <property type="entry name" value="Ribonuclease P/MRP, subunit p29"/>
    <property type="match status" value="1"/>
</dbReference>
<gene>
    <name evidence="6" type="primary">Pop4</name>
</gene>